<dbReference type="FunFam" id="3.40.640.10:FF:000030">
    <property type="entry name" value="Low-specificity L-threonine aldolase"/>
    <property type="match status" value="1"/>
</dbReference>
<dbReference type="CDD" id="cd06502">
    <property type="entry name" value="TA_like"/>
    <property type="match status" value="1"/>
</dbReference>
<dbReference type="GO" id="GO:0005829">
    <property type="term" value="C:cytosol"/>
    <property type="evidence" value="ECO:0007669"/>
    <property type="project" value="TreeGrafter"/>
</dbReference>
<dbReference type="AlphaFoldDB" id="A0A1Y5F9Y2"/>
<comment type="cofactor">
    <cofactor evidence="1">
        <name>pyridoxal 5'-phosphate</name>
        <dbReference type="ChEBI" id="CHEBI:597326"/>
    </cofactor>
</comment>
<name>A0A1Y5F9Y2_9BACT</name>
<evidence type="ECO:0000256" key="2">
    <source>
        <dbReference type="ARBA" id="ARBA00006966"/>
    </source>
</evidence>
<evidence type="ECO:0000256" key="4">
    <source>
        <dbReference type="ARBA" id="ARBA00023239"/>
    </source>
</evidence>
<dbReference type="Proteomes" id="UP000196531">
    <property type="component" value="Unassembled WGS sequence"/>
</dbReference>
<evidence type="ECO:0000256" key="3">
    <source>
        <dbReference type="ARBA" id="ARBA00022898"/>
    </source>
</evidence>
<dbReference type="EMBL" id="MAAO01000004">
    <property type="protein sequence ID" value="OUR98469.1"/>
    <property type="molecule type" value="Genomic_DNA"/>
</dbReference>
<protein>
    <submittedName>
        <fullName evidence="7">Threonine aldolase</fullName>
    </submittedName>
</protein>
<reference evidence="8" key="1">
    <citation type="journal article" date="2017" name="Proc. Natl. Acad. Sci. U.S.A.">
        <title>Simulation of Deepwater Horizon oil plume reveals substrate specialization within a complex community of hydrocarbon-degraders.</title>
        <authorList>
            <person name="Hu P."/>
            <person name="Dubinsky E.A."/>
            <person name="Probst A.J."/>
            <person name="Wang J."/>
            <person name="Sieber C.M.K."/>
            <person name="Tom L.M."/>
            <person name="Gardinali P."/>
            <person name="Banfield J.F."/>
            <person name="Atlas R.M."/>
            <person name="Andersen G.L."/>
        </authorList>
    </citation>
    <scope>NUCLEOTIDE SEQUENCE [LARGE SCALE GENOMIC DNA]</scope>
</reference>
<feature type="domain" description="Aromatic amino acid beta-eliminating lyase/threonine aldolase" evidence="6">
    <location>
        <begin position="3"/>
        <end position="286"/>
    </location>
</feature>
<dbReference type="InterPro" id="IPR001597">
    <property type="entry name" value="ArAA_b-elim_lyase/Thr_aldolase"/>
</dbReference>
<accession>A0A1Y5F9Y2</accession>
<comment type="caution">
    <text evidence="7">The sequence shown here is derived from an EMBL/GenBank/DDBJ whole genome shotgun (WGS) entry which is preliminary data.</text>
</comment>
<feature type="modified residue" description="N6-(pyridoxal phosphate)lysine" evidence="5">
    <location>
        <position position="199"/>
    </location>
</feature>
<dbReference type="PANTHER" id="PTHR48097:SF9">
    <property type="entry name" value="L-THREONINE ALDOLASE"/>
    <property type="match status" value="1"/>
</dbReference>
<dbReference type="InterPro" id="IPR015424">
    <property type="entry name" value="PyrdxlP-dep_Trfase"/>
</dbReference>
<dbReference type="GO" id="GO:0006567">
    <property type="term" value="P:L-threonine catabolic process"/>
    <property type="evidence" value="ECO:0007669"/>
    <property type="project" value="TreeGrafter"/>
</dbReference>
<dbReference type="InterPro" id="IPR015421">
    <property type="entry name" value="PyrdxlP-dep_Trfase_major"/>
</dbReference>
<organism evidence="7 8">
    <name type="scientific">Halobacteriovorax marinus</name>
    <dbReference type="NCBI Taxonomy" id="97084"/>
    <lineage>
        <taxon>Bacteria</taxon>
        <taxon>Pseudomonadati</taxon>
        <taxon>Bdellovibrionota</taxon>
        <taxon>Bacteriovoracia</taxon>
        <taxon>Bacteriovoracales</taxon>
        <taxon>Halobacteriovoraceae</taxon>
        <taxon>Halobacteriovorax</taxon>
    </lineage>
</organism>
<comment type="similarity">
    <text evidence="2">Belongs to the threonine aldolase family.</text>
</comment>
<dbReference type="PANTHER" id="PTHR48097">
    <property type="entry name" value="L-THREONINE ALDOLASE-RELATED"/>
    <property type="match status" value="1"/>
</dbReference>
<dbReference type="Gene3D" id="3.90.1150.10">
    <property type="entry name" value="Aspartate Aminotransferase, domain 1"/>
    <property type="match status" value="1"/>
</dbReference>
<dbReference type="GO" id="GO:0008732">
    <property type="term" value="F:L-allo-threonine aldolase activity"/>
    <property type="evidence" value="ECO:0007669"/>
    <property type="project" value="TreeGrafter"/>
</dbReference>
<keyword evidence="4" id="KW-0456">Lyase</keyword>
<dbReference type="PIRSF" id="PIRSF017617">
    <property type="entry name" value="Thr_aldolase"/>
    <property type="match status" value="1"/>
</dbReference>
<evidence type="ECO:0000256" key="1">
    <source>
        <dbReference type="ARBA" id="ARBA00001933"/>
    </source>
</evidence>
<dbReference type="GO" id="GO:0006545">
    <property type="term" value="P:glycine biosynthetic process"/>
    <property type="evidence" value="ECO:0007669"/>
    <property type="project" value="TreeGrafter"/>
</dbReference>
<evidence type="ECO:0000313" key="8">
    <source>
        <dbReference type="Proteomes" id="UP000196531"/>
    </source>
</evidence>
<dbReference type="InterPro" id="IPR023603">
    <property type="entry name" value="Low_specificity_L-TA-like"/>
</dbReference>
<dbReference type="InterPro" id="IPR015422">
    <property type="entry name" value="PyrdxlP-dep_Trfase_small"/>
</dbReference>
<gene>
    <name evidence="7" type="ORF">A9Q84_03400</name>
</gene>
<dbReference type="Pfam" id="PF01212">
    <property type="entry name" value="Beta_elim_lyase"/>
    <property type="match status" value="1"/>
</dbReference>
<evidence type="ECO:0000259" key="6">
    <source>
        <dbReference type="Pfam" id="PF01212"/>
    </source>
</evidence>
<evidence type="ECO:0000313" key="7">
    <source>
        <dbReference type="EMBL" id="OUR98469.1"/>
    </source>
</evidence>
<dbReference type="SUPFAM" id="SSF53383">
    <property type="entry name" value="PLP-dependent transferases"/>
    <property type="match status" value="1"/>
</dbReference>
<proteinExistence type="inferred from homology"/>
<keyword evidence="3" id="KW-0663">Pyridoxal phosphate</keyword>
<dbReference type="Gene3D" id="3.40.640.10">
    <property type="entry name" value="Type I PLP-dependent aspartate aminotransferase-like (Major domain)"/>
    <property type="match status" value="1"/>
</dbReference>
<sequence>MIDLRSDTVTKPSAAMLEAMMNAEVGDDVFGEDPSINKLQEKAAAMFNMEAALFCPSGTMTNQIALTTHVQSMEEIIVEKDSHIYQYEGGGIFHNTRASVKLVDGINGKMTAAQVVAAINPDDIHKPISKLVSLENTTNRGGGGTYSLSELQEISKICKEKELILHLDGARVFNAFIKEGYGPSDLGPIFDSISICLSKGLGCPVGSLLLGSKAFIRKSLRVRKVFGGGMRQAGFLAAAGIYALDNNIERLRDDHQLAMQFKDILNELSYVSNVVPVQTNIVIFNLKENIDPFKFLDYLSEAGVKAVSFGGQAIRFVTHMDFKEDMIKEVKKVLESFNP</sequence>
<dbReference type="NCBIfam" id="NF041359">
    <property type="entry name" value="GntG_guanitoxin"/>
    <property type="match status" value="1"/>
</dbReference>
<evidence type="ECO:0000256" key="5">
    <source>
        <dbReference type="PIRSR" id="PIRSR017617-1"/>
    </source>
</evidence>